<keyword evidence="1" id="KW-0812">Transmembrane</keyword>
<organism evidence="2 3">
    <name type="scientific">Geodia barretti</name>
    <name type="common">Barrett's horny sponge</name>
    <dbReference type="NCBI Taxonomy" id="519541"/>
    <lineage>
        <taxon>Eukaryota</taxon>
        <taxon>Metazoa</taxon>
        <taxon>Porifera</taxon>
        <taxon>Demospongiae</taxon>
        <taxon>Heteroscleromorpha</taxon>
        <taxon>Tetractinellida</taxon>
        <taxon>Astrophorina</taxon>
        <taxon>Geodiidae</taxon>
        <taxon>Geodia</taxon>
    </lineage>
</organism>
<evidence type="ECO:0000313" key="2">
    <source>
        <dbReference type="EMBL" id="CAI7997876.1"/>
    </source>
</evidence>
<keyword evidence="1" id="KW-1133">Transmembrane helix</keyword>
<evidence type="ECO:0000256" key="1">
    <source>
        <dbReference type="SAM" id="Phobius"/>
    </source>
</evidence>
<comment type="caution">
    <text evidence="2">The sequence shown here is derived from an EMBL/GenBank/DDBJ whole genome shotgun (WGS) entry which is preliminary data.</text>
</comment>
<gene>
    <name evidence="2" type="ORF">GBAR_LOCUS2267</name>
</gene>
<sequence>MHIWIFSKKEYLGFRPFSTWEKVKYESLNRLLTQLIYEGFMLFFNLLMMCSLVYYSLVVQEDVRNKGMTFFGLFVDVILLTFLQGWSLNLLYLKLKHKWILRKRATHVSVNSTGGGVVGSPFQSPRVSPRIPDLDSFETAAAIANGENNPLMGWNNAQSTSPYPSTASLERHHGTLMGNDSPTEPSFRPHLQLGTVEPATTTTAVLILWPAIEQWVWTDVFIWLRRLIGLVSIVATVVVISTCTAALFWNSETRRYLHPHCTYQYNGV</sequence>
<proteinExistence type="predicted"/>
<reference evidence="2" key="1">
    <citation type="submission" date="2023-03" db="EMBL/GenBank/DDBJ databases">
        <authorList>
            <person name="Steffen K."/>
            <person name="Cardenas P."/>
        </authorList>
    </citation>
    <scope>NUCLEOTIDE SEQUENCE</scope>
</reference>
<feature type="transmembrane region" description="Helical" evidence="1">
    <location>
        <begin position="69"/>
        <end position="93"/>
    </location>
</feature>
<accession>A0AA35QZV9</accession>
<protein>
    <submittedName>
        <fullName evidence="2">Uncharacterized protein</fullName>
    </submittedName>
</protein>
<evidence type="ECO:0000313" key="3">
    <source>
        <dbReference type="Proteomes" id="UP001174909"/>
    </source>
</evidence>
<feature type="transmembrane region" description="Helical" evidence="1">
    <location>
        <begin position="35"/>
        <end position="57"/>
    </location>
</feature>
<feature type="transmembrane region" description="Helical" evidence="1">
    <location>
        <begin position="227"/>
        <end position="249"/>
    </location>
</feature>
<dbReference type="EMBL" id="CASHTH010000333">
    <property type="protein sequence ID" value="CAI7997876.1"/>
    <property type="molecule type" value="Genomic_DNA"/>
</dbReference>
<dbReference type="Proteomes" id="UP001174909">
    <property type="component" value="Unassembled WGS sequence"/>
</dbReference>
<keyword evidence="1" id="KW-0472">Membrane</keyword>
<keyword evidence="3" id="KW-1185">Reference proteome</keyword>
<dbReference type="AlphaFoldDB" id="A0AA35QZV9"/>
<name>A0AA35QZV9_GEOBA</name>